<evidence type="ECO:0000256" key="1">
    <source>
        <dbReference type="ARBA" id="ARBA00004496"/>
    </source>
</evidence>
<evidence type="ECO:0000313" key="11">
    <source>
        <dbReference type="EMBL" id="RWX45779.1"/>
    </source>
</evidence>
<evidence type="ECO:0000256" key="9">
    <source>
        <dbReference type="ARBA" id="ARBA00022842"/>
    </source>
</evidence>
<dbReference type="Proteomes" id="UP000287853">
    <property type="component" value="Unassembled WGS sequence"/>
</dbReference>
<dbReference type="Pfam" id="PF02367">
    <property type="entry name" value="TsaE"/>
    <property type="match status" value="1"/>
</dbReference>
<dbReference type="AlphaFoldDB" id="A0A444IY27"/>
<dbReference type="GO" id="GO:0005737">
    <property type="term" value="C:cytoplasm"/>
    <property type="evidence" value="ECO:0007669"/>
    <property type="project" value="UniProtKB-SubCell"/>
</dbReference>
<keyword evidence="7" id="KW-0547">Nucleotide-binding</keyword>
<dbReference type="GO" id="GO:0002949">
    <property type="term" value="P:tRNA threonylcarbamoyladenosine modification"/>
    <property type="evidence" value="ECO:0007669"/>
    <property type="project" value="InterPro"/>
</dbReference>
<proteinExistence type="inferred from homology"/>
<dbReference type="GO" id="GO:0005524">
    <property type="term" value="F:ATP binding"/>
    <property type="evidence" value="ECO:0007669"/>
    <property type="project" value="UniProtKB-KW"/>
</dbReference>
<protein>
    <recommendedName>
        <fullName evidence="3">tRNA threonylcarbamoyladenosine biosynthesis protein TsaE</fullName>
    </recommendedName>
    <alternativeName>
        <fullName evidence="10">t(6)A37 threonylcarbamoyladenosine biosynthesis protein TsaE</fullName>
    </alternativeName>
</protein>
<evidence type="ECO:0000256" key="6">
    <source>
        <dbReference type="ARBA" id="ARBA00022723"/>
    </source>
</evidence>
<dbReference type="NCBIfam" id="TIGR00150">
    <property type="entry name" value="T6A_YjeE"/>
    <property type="match status" value="1"/>
</dbReference>
<keyword evidence="9" id="KW-0460">Magnesium</keyword>
<gene>
    <name evidence="11" type="ORF">H206_00601</name>
</gene>
<comment type="caution">
    <text evidence="11">The sequence shown here is derived from an EMBL/GenBank/DDBJ whole genome shotgun (WGS) entry which is preliminary data.</text>
</comment>
<sequence length="162" mass="17874">MSPATPSFKYIKYTLQDITATAALGRQLGHIAREGDTILLHGDLGVGKTTLTQFIAQGLEVPEDQYVSSPSFALMHEYQGRLPLFHMDCYRLAGEEDIEGAGLLDYIGGPGLTVIEWPDRLGSLQPEERLDLILKPVNETTRTCLLQPYGESWQSRIAALSP</sequence>
<evidence type="ECO:0000256" key="5">
    <source>
        <dbReference type="ARBA" id="ARBA00022694"/>
    </source>
</evidence>
<dbReference type="SUPFAM" id="SSF52540">
    <property type="entry name" value="P-loop containing nucleoside triphosphate hydrolases"/>
    <property type="match status" value="1"/>
</dbReference>
<comment type="subcellular location">
    <subcellularLocation>
        <location evidence="1">Cytoplasm</location>
    </subcellularLocation>
</comment>
<dbReference type="EMBL" id="MTKO01000072">
    <property type="protein sequence ID" value="RWX45779.1"/>
    <property type="molecule type" value="Genomic_DNA"/>
</dbReference>
<reference evidence="11 12" key="1">
    <citation type="submission" date="2017-01" db="EMBL/GenBank/DDBJ databases">
        <title>The cable genome- insights into the physiology and evolution of filamentous bacteria capable of sulfide oxidation via long distance electron transfer.</title>
        <authorList>
            <person name="Schreiber L."/>
            <person name="Bjerg J.T."/>
            <person name="Boggild A."/>
            <person name="Van De Vossenberg J."/>
            <person name="Meysman F."/>
            <person name="Nielsen L.P."/>
            <person name="Schramm A."/>
            <person name="Kjeldsen K.U."/>
        </authorList>
    </citation>
    <scope>NUCLEOTIDE SEQUENCE [LARGE SCALE GENOMIC DNA]</scope>
    <source>
        <strain evidence="11">MCF</strain>
    </source>
</reference>
<keyword evidence="4" id="KW-0963">Cytoplasm</keyword>
<keyword evidence="5" id="KW-0819">tRNA processing</keyword>
<dbReference type="InterPro" id="IPR003442">
    <property type="entry name" value="T6A_TsaE"/>
</dbReference>
<evidence type="ECO:0000256" key="10">
    <source>
        <dbReference type="ARBA" id="ARBA00032441"/>
    </source>
</evidence>
<dbReference type="PANTHER" id="PTHR33540">
    <property type="entry name" value="TRNA THREONYLCARBAMOYLADENOSINE BIOSYNTHESIS PROTEIN TSAE"/>
    <property type="match status" value="1"/>
</dbReference>
<name>A0A444IY27_9BACT</name>
<keyword evidence="6" id="KW-0479">Metal-binding</keyword>
<evidence type="ECO:0000256" key="7">
    <source>
        <dbReference type="ARBA" id="ARBA00022741"/>
    </source>
</evidence>
<comment type="similarity">
    <text evidence="2">Belongs to the TsaE family.</text>
</comment>
<organism evidence="11 12">
    <name type="scientific">Candidatus Electrothrix aarhusensis</name>
    <dbReference type="NCBI Taxonomy" id="1859131"/>
    <lineage>
        <taxon>Bacteria</taxon>
        <taxon>Pseudomonadati</taxon>
        <taxon>Thermodesulfobacteriota</taxon>
        <taxon>Desulfobulbia</taxon>
        <taxon>Desulfobulbales</taxon>
        <taxon>Desulfobulbaceae</taxon>
        <taxon>Candidatus Electrothrix</taxon>
    </lineage>
</organism>
<evidence type="ECO:0000256" key="8">
    <source>
        <dbReference type="ARBA" id="ARBA00022840"/>
    </source>
</evidence>
<dbReference type="Gene3D" id="3.40.50.300">
    <property type="entry name" value="P-loop containing nucleotide triphosphate hydrolases"/>
    <property type="match status" value="1"/>
</dbReference>
<keyword evidence="12" id="KW-1185">Reference proteome</keyword>
<keyword evidence="8" id="KW-0067">ATP-binding</keyword>
<dbReference type="PANTHER" id="PTHR33540:SF2">
    <property type="entry name" value="TRNA THREONYLCARBAMOYLADENOSINE BIOSYNTHESIS PROTEIN TSAE"/>
    <property type="match status" value="1"/>
</dbReference>
<evidence type="ECO:0000256" key="2">
    <source>
        <dbReference type="ARBA" id="ARBA00007599"/>
    </source>
</evidence>
<accession>A0A444IY27</accession>
<evidence type="ECO:0000256" key="4">
    <source>
        <dbReference type="ARBA" id="ARBA00022490"/>
    </source>
</evidence>
<evidence type="ECO:0000256" key="3">
    <source>
        <dbReference type="ARBA" id="ARBA00019010"/>
    </source>
</evidence>
<evidence type="ECO:0000313" key="12">
    <source>
        <dbReference type="Proteomes" id="UP000287853"/>
    </source>
</evidence>
<dbReference type="InterPro" id="IPR027417">
    <property type="entry name" value="P-loop_NTPase"/>
</dbReference>
<dbReference type="GO" id="GO:0046872">
    <property type="term" value="F:metal ion binding"/>
    <property type="evidence" value="ECO:0007669"/>
    <property type="project" value="UniProtKB-KW"/>
</dbReference>